<comment type="caution">
    <text evidence="1">The sequence shown here is derived from an EMBL/GenBank/DDBJ whole genome shotgun (WGS) entry which is preliminary data.</text>
</comment>
<evidence type="ECO:0000313" key="2">
    <source>
        <dbReference type="Proteomes" id="UP000789390"/>
    </source>
</evidence>
<keyword evidence="2" id="KW-1185">Reference proteome</keyword>
<dbReference type="Proteomes" id="UP000789390">
    <property type="component" value="Unassembled WGS sequence"/>
</dbReference>
<gene>
    <name evidence="1" type="ORF">DGAL_LOCUS8888</name>
</gene>
<reference evidence="1" key="1">
    <citation type="submission" date="2021-11" db="EMBL/GenBank/DDBJ databases">
        <authorList>
            <person name="Schell T."/>
        </authorList>
    </citation>
    <scope>NUCLEOTIDE SEQUENCE</scope>
    <source>
        <strain evidence="1">M5</strain>
    </source>
</reference>
<dbReference type="EMBL" id="CAKKLH010000201">
    <property type="protein sequence ID" value="CAH0105817.1"/>
    <property type="molecule type" value="Genomic_DNA"/>
</dbReference>
<sequence>MPQVKVHNSESLKKMCVKYVVNNMDYWCNRKSPNEIDILRRDTPEEELSSFELLPLPVFKAIIALLQKNWGTTIECLKLFLTYHLDSLKLLDDYEGSKKNENILVSDVFK</sequence>
<protein>
    <submittedName>
        <fullName evidence="1">Uncharacterized protein</fullName>
    </submittedName>
</protein>
<name>A0A8J2WIP4_9CRUS</name>
<proteinExistence type="predicted"/>
<organism evidence="1 2">
    <name type="scientific">Daphnia galeata</name>
    <dbReference type="NCBI Taxonomy" id="27404"/>
    <lineage>
        <taxon>Eukaryota</taxon>
        <taxon>Metazoa</taxon>
        <taxon>Ecdysozoa</taxon>
        <taxon>Arthropoda</taxon>
        <taxon>Crustacea</taxon>
        <taxon>Branchiopoda</taxon>
        <taxon>Diplostraca</taxon>
        <taxon>Cladocera</taxon>
        <taxon>Anomopoda</taxon>
        <taxon>Daphniidae</taxon>
        <taxon>Daphnia</taxon>
    </lineage>
</organism>
<dbReference type="AlphaFoldDB" id="A0A8J2WIP4"/>
<accession>A0A8J2WIP4</accession>
<evidence type="ECO:0000313" key="1">
    <source>
        <dbReference type="EMBL" id="CAH0105817.1"/>
    </source>
</evidence>